<dbReference type="RefSeq" id="WP_228417021.1">
    <property type="nucleotide sequence ID" value="NZ_CP081135.1"/>
</dbReference>
<dbReference type="Gene3D" id="1.25.40.10">
    <property type="entry name" value="Tetratricopeptide repeat domain"/>
    <property type="match status" value="1"/>
</dbReference>
<dbReference type="InterPro" id="IPR046880">
    <property type="entry name" value="TPR-S"/>
</dbReference>
<evidence type="ECO:0000256" key="1">
    <source>
        <dbReference type="PROSITE-ProRule" id="PRU00339"/>
    </source>
</evidence>
<dbReference type="Proteomes" id="UP001198983">
    <property type="component" value="Chromosome"/>
</dbReference>
<reference evidence="2 3" key="1">
    <citation type="journal article" date="2023" name="Int. J. Syst. Evol. Microbiol.">
        <title>Terrisporobacter hibernicus sp. nov., isolated from bovine faeces in Northern Ireland.</title>
        <authorList>
            <person name="Mitchell M."/>
            <person name="Nguyen S.V."/>
            <person name="Connor M."/>
            <person name="Fairley D.J."/>
            <person name="Donoghue O."/>
            <person name="Marshall H."/>
            <person name="Koolman L."/>
            <person name="McMullan G."/>
            <person name="Schaffer K.E."/>
            <person name="McGrath J.W."/>
            <person name="Fanning S."/>
        </authorList>
    </citation>
    <scope>NUCLEOTIDE SEQUENCE [LARGE SCALE GENOMIC DNA]</scope>
    <source>
        <strain evidence="2 3">MCA3</strain>
    </source>
</reference>
<evidence type="ECO:0000313" key="3">
    <source>
        <dbReference type="Proteomes" id="UP001198983"/>
    </source>
</evidence>
<evidence type="ECO:0000313" key="2">
    <source>
        <dbReference type="EMBL" id="UEL49167.1"/>
    </source>
</evidence>
<sequence>MKKMCFVVMGYGQKVDYKTGRTLDLDKTYNNILKPMIEELGMDCIRSDEIIHSGIIDKTMFNQLISADIVIADVSTYNPNSFYELGVRHALKPYTTIIISEDKLEYPFDIQHSVIYKYEHLGKDIGYSEVIRFKNKLKESIENILSNPEIDSPVYTYLENLNPPILKNVKLNNYTGEDTLRCMINSGEESIRLSNFYEAKSFFKKALEMDKNNLYILQRLVLSTYKSKYPTEKDSLIESLQIIECLSLDTSNDPEILGLASSINKRLWEINKDNSLLSKAIAYSERAFYISNDYYNGINLAFLFDLRASITNRDDSIADRVIARRIREKVISICLKIIDKNFEERNDCYWVVATLEEAYFGINNVEKYLEYKNKAVEYLKEGWQLESTEEQLKKLENLLSKH</sequence>
<keyword evidence="1" id="KW-0802">TPR repeat</keyword>
<organism evidence="2 3">
    <name type="scientific">Terrisporobacter hibernicus</name>
    <dbReference type="NCBI Taxonomy" id="2813371"/>
    <lineage>
        <taxon>Bacteria</taxon>
        <taxon>Bacillati</taxon>
        <taxon>Bacillota</taxon>
        <taxon>Clostridia</taxon>
        <taxon>Peptostreptococcales</taxon>
        <taxon>Peptostreptococcaceae</taxon>
        <taxon>Terrisporobacter</taxon>
    </lineage>
</organism>
<protein>
    <submittedName>
        <fullName evidence="2">TRAFs-binding domain-containing protein</fullName>
    </submittedName>
</protein>
<dbReference type="InterPro" id="IPR019734">
    <property type="entry name" value="TPR_rpt"/>
</dbReference>
<feature type="repeat" description="TPR" evidence="1">
    <location>
        <begin position="180"/>
        <end position="213"/>
    </location>
</feature>
<dbReference type="SUPFAM" id="SSF48452">
    <property type="entry name" value="TPR-like"/>
    <property type="match status" value="1"/>
</dbReference>
<keyword evidence="3" id="KW-1185">Reference proteome</keyword>
<gene>
    <name evidence="2" type="ORF">JW646_06900</name>
</gene>
<name>A0AAX2ZLC6_9FIRM</name>
<proteinExistence type="predicted"/>
<dbReference type="KEGG" id="tem:JW646_06900"/>
<dbReference type="AlphaFoldDB" id="A0AAX2ZLC6"/>
<dbReference type="Pfam" id="PF20308">
    <property type="entry name" value="TPR-S"/>
    <property type="match status" value="1"/>
</dbReference>
<dbReference type="InterPro" id="IPR011990">
    <property type="entry name" value="TPR-like_helical_dom_sf"/>
</dbReference>
<accession>A0AAX2ZLC6</accession>
<dbReference type="EMBL" id="CP081135">
    <property type="protein sequence ID" value="UEL49167.1"/>
    <property type="molecule type" value="Genomic_DNA"/>
</dbReference>
<dbReference type="PROSITE" id="PS50005">
    <property type="entry name" value="TPR"/>
    <property type="match status" value="1"/>
</dbReference>